<dbReference type="RefSeq" id="WP_380104528.1">
    <property type="nucleotide sequence ID" value="NZ_JBHSIH010000001.1"/>
</dbReference>
<keyword evidence="2" id="KW-1185">Reference proteome</keyword>
<evidence type="ECO:0000313" key="1">
    <source>
        <dbReference type="EMBL" id="MFD2317831.1"/>
    </source>
</evidence>
<dbReference type="InterPro" id="IPR021682">
    <property type="entry name" value="DUF2933"/>
</dbReference>
<comment type="caution">
    <text evidence="1">The sequence shown here is derived from an EMBL/GenBank/DDBJ whole genome shotgun (WGS) entry which is preliminary data.</text>
</comment>
<sequence length="101" mass="11080">MFPILPGSRAIRNHNHTTRQTNLTTFCAISSRMVRSRYAIGGMARAIVAGYLFGRNTVSIWRSGALCCCIIVPLMHLFMHKGHGSGTTGIEKNRDTASSVQ</sequence>
<proteinExistence type="predicted"/>
<accession>A0ABW5EIM0</accession>
<evidence type="ECO:0000313" key="2">
    <source>
        <dbReference type="Proteomes" id="UP001597287"/>
    </source>
</evidence>
<dbReference type="EMBL" id="JBHUIG010000003">
    <property type="protein sequence ID" value="MFD2317831.1"/>
    <property type="molecule type" value="Genomic_DNA"/>
</dbReference>
<reference evidence="2" key="1">
    <citation type="journal article" date="2019" name="Int. J. Syst. Evol. Microbiol.">
        <title>The Global Catalogue of Microorganisms (GCM) 10K type strain sequencing project: providing services to taxonomists for standard genome sequencing and annotation.</title>
        <authorList>
            <consortium name="The Broad Institute Genomics Platform"/>
            <consortium name="The Broad Institute Genome Sequencing Center for Infectious Disease"/>
            <person name="Wu L."/>
            <person name="Ma J."/>
        </authorList>
    </citation>
    <scope>NUCLEOTIDE SEQUENCE [LARGE SCALE GENOMIC DNA]</scope>
    <source>
        <strain evidence="2">CCUG 62793</strain>
    </source>
</reference>
<dbReference type="Proteomes" id="UP001597287">
    <property type="component" value="Unassembled WGS sequence"/>
</dbReference>
<protein>
    <submittedName>
        <fullName evidence="1">DUF2933 domain-containing protein</fullName>
    </submittedName>
</protein>
<dbReference type="Pfam" id="PF11666">
    <property type="entry name" value="DUF2933"/>
    <property type="match status" value="1"/>
</dbReference>
<gene>
    <name evidence="1" type="ORF">ACFSPV_03885</name>
</gene>
<organism evidence="1 2">
    <name type="scientific">Delftia deserti</name>
    <dbReference type="NCBI Taxonomy" id="1651218"/>
    <lineage>
        <taxon>Bacteria</taxon>
        <taxon>Pseudomonadati</taxon>
        <taxon>Pseudomonadota</taxon>
        <taxon>Betaproteobacteria</taxon>
        <taxon>Burkholderiales</taxon>
        <taxon>Comamonadaceae</taxon>
        <taxon>Delftia</taxon>
    </lineage>
</organism>
<name>A0ABW5EIM0_9BURK</name>